<dbReference type="Proteomes" id="UP001151287">
    <property type="component" value="Unassembled WGS sequence"/>
</dbReference>
<accession>A0A9Q0HGB9</accession>
<feature type="compositionally biased region" description="Basic and acidic residues" evidence="1">
    <location>
        <begin position="224"/>
        <end position="244"/>
    </location>
</feature>
<organism evidence="2 3">
    <name type="scientific">Rhynchospora breviuscula</name>
    <dbReference type="NCBI Taxonomy" id="2022672"/>
    <lineage>
        <taxon>Eukaryota</taxon>
        <taxon>Viridiplantae</taxon>
        <taxon>Streptophyta</taxon>
        <taxon>Embryophyta</taxon>
        <taxon>Tracheophyta</taxon>
        <taxon>Spermatophyta</taxon>
        <taxon>Magnoliopsida</taxon>
        <taxon>Liliopsida</taxon>
        <taxon>Poales</taxon>
        <taxon>Cyperaceae</taxon>
        <taxon>Cyperoideae</taxon>
        <taxon>Rhynchosporeae</taxon>
        <taxon>Rhynchospora</taxon>
    </lineage>
</organism>
<evidence type="ECO:0000256" key="1">
    <source>
        <dbReference type="SAM" id="MobiDB-lite"/>
    </source>
</evidence>
<reference evidence="2" key="1">
    <citation type="journal article" date="2022" name="Cell">
        <title>Repeat-based holocentromeres influence genome architecture and karyotype evolution.</title>
        <authorList>
            <person name="Hofstatter P.G."/>
            <person name="Thangavel G."/>
            <person name="Lux T."/>
            <person name="Neumann P."/>
            <person name="Vondrak T."/>
            <person name="Novak P."/>
            <person name="Zhang M."/>
            <person name="Costa L."/>
            <person name="Castellani M."/>
            <person name="Scott A."/>
            <person name="Toegelov H."/>
            <person name="Fuchs J."/>
            <person name="Mata-Sucre Y."/>
            <person name="Dias Y."/>
            <person name="Vanzela A.L.L."/>
            <person name="Huettel B."/>
            <person name="Almeida C.C.S."/>
            <person name="Simkova H."/>
            <person name="Souza G."/>
            <person name="Pedrosa-Harand A."/>
            <person name="Macas J."/>
            <person name="Mayer K.F.X."/>
            <person name="Houben A."/>
            <person name="Marques A."/>
        </authorList>
    </citation>
    <scope>NUCLEOTIDE SEQUENCE</scope>
    <source>
        <strain evidence="2">RhyBre1mFocal</strain>
    </source>
</reference>
<proteinExistence type="predicted"/>
<protein>
    <submittedName>
        <fullName evidence="2">Uncharacterized protein</fullName>
    </submittedName>
</protein>
<sequence>MEPADIDWKRVVSRFVRDEAFENINAPKWVDLTDPDASFPVDDDAWFCRPDCNHPKTLEDFQRLASPSPKGKGKILRSSSEKLPFGERNCNNLRENNNLKRRGGIGTLIPPSSPFRSPIKSKKQHEDTENQDPNLPKPTGAPNGVKNWKDPVKCSAKKNNNLEEEREELLCQQEEIRQPRLKSTLSARNLFSGRDILGQITEFCNEIKRMAVGAREVSQVVQENSKENYHEERPVDESPSKFPSDRLEKKTINMKMDLRVETAKGRGDKGILREKTGGVLREVRASPPTPQRFPSPSAQRLMHTKLTSAMSSNGIRSPLRNLPKSTPERKRLRDIMKESTEDQKLLISKDENCTEPSIASHTGGNPTGMFWFLKPCTYLVE</sequence>
<feature type="region of interest" description="Disordered" evidence="1">
    <location>
        <begin position="223"/>
        <end position="244"/>
    </location>
</feature>
<dbReference type="AlphaFoldDB" id="A0A9Q0HGB9"/>
<dbReference type="EMBL" id="JAMQYH010000005">
    <property type="protein sequence ID" value="KAJ1686396.1"/>
    <property type="molecule type" value="Genomic_DNA"/>
</dbReference>
<dbReference type="PANTHER" id="PTHR36373:SF1">
    <property type="entry name" value="EXPRESSED PROTEIN"/>
    <property type="match status" value="1"/>
</dbReference>
<feature type="compositionally biased region" description="Low complexity" evidence="1">
    <location>
        <begin position="87"/>
        <end position="96"/>
    </location>
</feature>
<name>A0A9Q0HGB9_9POAL</name>
<comment type="caution">
    <text evidence="2">The sequence shown here is derived from an EMBL/GenBank/DDBJ whole genome shotgun (WGS) entry which is preliminary data.</text>
</comment>
<dbReference type="PANTHER" id="PTHR36373">
    <property type="entry name" value="EXPRESSED PROTEIN"/>
    <property type="match status" value="1"/>
</dbReference>
<gene>
    <name evidence="2" type="ORF">LUZ63_017786</name>
</gene>
<evidence type="ECO:0000313" key="2">
    <source>
        <dbReference type="EMBL" id="KAJ1686396.1"/>
    </source>
</evidence>
<feature type="region of interest" description="Disordered" evidence="1">
    <location>
        <begin position="86"/>
        <end position="151"/>
    </location>
</feature>
<evidence type="ECO:0000313" key="3">
    <source>
        <dbReference type="Proteomes" id="UP001151287"/>
    </source>
</evidence>
<dbReference type="OrthoDB" id="1924112at2759"/>
<keyword evidence="3" id="KW-1185">Reference proteome</keyword>